<sequence length="68" mass="7259">MVHNQPLVRGVPRGSVLPVDIGPVRQRFTAEPVSSPVPGEPSAEPVIELVRDEPAHDAPTHVPAEPAR</sequence>
<protein>
    <submittedName>
        <fullName evidence="1">Uncharacterized protein</fullName>
    </submittedName>
</protein>
<evidence type="ECO:0000313" key="2">
    <source>
        <dbReference type="Proteomes" id="UP001500928"/>
    </source>
</evidence>
<gene>
    <name evidence="1" type="ORF">GCM10023200_23650</name>
</gene>
<accession>A0ABP9B0X9</accession>
<reference evidence="2" key="1">
    <citation type="journal article" date="2019" name="Int. J. Syst. Evol. Microbiol.">
        <title>The Global Catalogue of Microorganisms (GCM) 10K type strain sequencing project: providing services to taxonomists for standard genome sequencing and annotation.</title>
        <authorList>
            <consortium name="The Broad Institute Genomics Platform"/>
            <consortium name="The Broad Institute Genome Sequencing Center for Infectious Disease"/>
            <person name="Wu L."/>
            <person name="Ma J."/>
        </authorList>
    </citation>
    <scope>NUCLEOTIDE SEQUENCE [LARGE SCALE GENOMIC DNA]</scope>
    <source>
        <strain evidence="2">JCM 17979</strain>
    </source>
</reference>
<name>A0ABP9B0X9_9PSEU</name>
<dbReference type="EMBL" id="BAABHO010000016">
    <property type="protein sequence ID" value="GAA4788413.1"/>
    <property type="molecule type" value="Genomic_DNA"/>
</dbReference>
<comment type="caution">
    <text evidence="1">The sequence shown here is derived from an EMBL/GenBank/DDBJ whole genome shotgun (WGS) entry which is preliminary data.</text>
</comment>
<evidence type="ECO:0000313" key="1">
    <source>
        <dbReference type="EMBL" id="GAA4788413.1"/>
    </source>
</evidence>
<proteinExistence type="predicted"/>
<dbReference type="Proteomes" id="UP001500928">
    <property type="component" value="Unassembled WGS sequence"/>
</dbReference>
<organism evidence="1 2">
    <name type="scientific">Actinomycetospora chlora</name>
    <dbReference type="NCBI Taxonomy" id="663608"/>
    <lineage>
        <taxon>Bacteria</taxon>
        <taxon>Bacillati</taxon>
        <taxon>Actinomycetota</taxon>
        <taxon>Actinomycetes</taxon>
        <taxon>Pseudonocardiales</taxon>
        <taxon>Pseudonocardiaceae</taxon>
        <taxon>Actinomycetospora</taxon>
    </lineage>
</organism>
<keyword evidence="2" id="KW-1185">Reference proteome</keyword>